<gene>
    <name evidence="2" type="ORF">F0562_013198</name>
</gene>
<dbReference type="EMBL" id="CM018048">
    <property type="protein sequence ID" value="KAA8522441.1"/>
    <property type="molecule type" value="Genomic_DNA"/>
</dbReference>
<dbReference type="AlphaFoldDB" id="A0A5J4ZZD9"/>
<dbReference type="SUPFAM" id="SSF54427">
    <property type="entry name" value="NTF2-like"/>
    <property type="match status" value="1"/>
</dbReference>
<name>A0A5J4ZZD9_9ASTE</name>
<dbReference type="PANTHER" id="PTHR33698">
    <property type="entry name" value="NUCLEAR TRANSPORT FACTOR 2 (NTF2)-LIKE PROTEIN"/>
    <property type="match status" value="1"/>
</dbReference>
<sequence>MAAAPPLSVQGSGHSICLNTVAGLALGSLPLKTCQPAIRDMRNLQQKLCIKRRAEKKPYTDNRLHLVMSAISSSDIRFNPLTPSDTIKQFYTCINEKNLKQLSNFISSNCLFDDCSFPKPFQGKEEVMCFFEQLITSMGQNLEFNIGLICEGDDLTAGVTWHLEWKKKQIPLTRGCSFCECSIEGSRLVIKKAQVIIESPFKAGALVLTLLKFVTSIFDEFPQATEWFLNSPHVILQLFLRIYSIVLWPFISPLLGFYINLWNFMARLFSYTIKILFYISKIFYK</sequence>
<organism evidence="2 3">
    <name type="scientific">Nyssa sinensis</name>
    <dbReference type="NCBI Taxonomy" id="561372"/>
    <lineage>
        <taxon>Eukaryota</taxon>
        <taxon>Viridiplantae</taxon>
        <taxon>Streptophyta</taxon>
        <taxon>Embryophyta</taxon>
        <taxon>Tracheophyta</taxon>
        <taxon>Spermatophyta</taxon>
        <taxon>Magnoliopsida</taxon>
        <taxon>eudicotyledons</taxon>
        <taxon>Gunneridae</taxon>
        <taxon>Pentapetalae</taxon>
        <taxon>asterids</taxon>
        <taxon>Cornales</taxon>
        <taxon>Nyssaceae</taxon>
        <taxon>Nyssa</taxon>
    </lineage>
</organism>
<keyword evidence="1" id="KW-0812">Transmembrane</keyword>
<keyword evidence="1" id="KW-0472">Membrane</keyword>
<reference evidence="2 3" key="1">
    <citation type="submission" date="2019-09" db="EMBL/GenBank/DDBJ databases">
        <title>A chromosome-level genome assembly of the Chinese tupelo Nyssa sinensis.</title>
        <authorList>
            <person name="Yang X."/>
            <person name="Kang M."/>
            <person name="Yang Y."/>
            <person name="Xiong H."/>
            <person name="Wang M."/>
            <person name="Zhang Z."/>
            <person name="Wang Z."/>
            <person name="Wu H."/>
            <person name="Ma T."/>
            <person name="Liu J."/>
            <person name="Xi Z."/>
        </authorList>
    </citation>
    <scope>NUCLEOTIDE SEQUENCE [LARGE SCALE GENOMIC DNA]</scope>
    <source>
        <strain evidence="2">J267</strain>
        <tissue evidence="2">Leaf</tissue>
    </source>
</reference>
<dbReference type="PANTHER" id="PTHR33698:SF1">
    <property type="entry name" value="NUCLEAR TRANSPORT FACTOR 2 (NTF2) FAMILY PROTEIN"/>
    <property type="match status" value="1"/>
</dbReference>
<proteinExistence type="predicted"/>
<feature type="transmembrane region" description="Helical" evidence="1">
    <location>
        <begin position="238"/>
        <end position="259"/>
    </location>
</feature>
<dbReference type="Proteomes" id="UP000325577">
    <property type="component" value="Linkage Group LG5"/>
</dbReference>
<dbReference type="Gene3D" id="3.10.450.50">
    <property type="match status" value="1"/>
</dbReference>
<evidence type="ECO:0000313" key="2">
    <source>
        <dbReference type="EMBL" id="KAA8522441.1"/>
    </source>
</evidence>
<evidence type="ECO:0008006" key="4">
    <source>
        <dbReference type="Google" id="ProtNLM"/>
    </source>
</evidence>
<evidence type="ECO:0000256" key="1">
    <source>
        <dbReference type="SAM" id="Phobius"/>
    </source>
</evidence>
<protein>
    <recommendedName>
        <fullName evidence="4">SnoaL-like domain-containing protein</fullName>
    </recommendedName>
</protein>
<keyword evidence="1" id="KW-1133">Transmembrane helix</keyword>
<dbReference type="OrthoDB" id="1886670at2759"/>
<evidence type="ECO:0000313" key="3">
    <source>
        <dbReference type="Proteomes" id="UP000325577"/>
    </source>
</evidence>
<accession>A0A5J4ZZD9</accession>
<dbReference type="InterPro" id="IPR032710">
    <property type="entry name" value="NTF2-like_dom_sf"/>
</dbReference>
<keyword evidence="3" id="KW-1185">Reference proteome</keyword>